<dbReference type="AlphaFoldDB" id="A0A1F7WDB8"/>
<dbReference type="PANTHER" id="PTHR42883">
    <property type="entry name" value="GLUCOSE-1-PHOSPHATE THYMIDYLTRANSFERASE"/>
    <property type="match status" value="1"/>
</dbReference>
<accession>A0A1F7WDB8</accession>
<evidence type="ECO:0000313" key="2">
    <source>
        <dbReference type="EMBL" id="OGM00802.1"/>
    </source>
</evidence>
<dbReference type="Gene3D" id="2.160.10.10">
    <property type="entry name" value="Hexapeptide repeat proteins"/>
    <property type="match status" value="1"/>
</dbReference>
<gene>
    <name evidence="2" type="ORF">A2480_01205</name>
</gene>
<proteinExistence type="predicted"/>
<dbReference type="CDD" id="cd04189">
    <property type="entry name" value="G1P_TT_long"/>
    <property type="match status" value="1"/>
</dbReference>
<evidence type="ECO:0000259" key="1">
    <source>
        <dbReference type="Pfam" id="PF00483"/>
    </source>
</evidence>
<dbReference type="InterPro" id="IPR005835">
    <property type="entry name" value="NTP_transferase_dom"/>
</dbReference>
<sequence>MKALIAAGGHATRLRPITLTINKHLIPLANKPMIFHAIEKIANAGISEIGININPGEIEIRQVVGNGSRWGVQITFIEQQGGPLGVAHIVKNAQSFLGEDDFVFYLGDNIILGSINSFVDKFRNERPNCMLALSKVRDPQRFGVPEMCDGRIVRVDEKPQAPKSNFAVTGIYIYDRNYFKAFEHIVPSGRGEYEISDIHTWLIQNGFNVGYQEITGWWKDTGKSEDLLEGNQLLLAEMTREEAVVEGEVDPEAIVHGRVKIGQGTVIKGRCLIRGPVTIGENCVIENSYIGPYTSLGNGVRVIGSEIEHSVVFDNVNIHCSKRVVDALIGKNVELASAAANMPVGHRLVIGDNSRVEL</sequence>
<dbReference type="PANTHER" id="PTHR42883:SF2">
    <property type="entry name" value="THYMIDYLYLTRANSFERASE"/>
    <property type="match status" value="1"/>
</dbReference>
<dbReference type="SUPFAM" id="SSF53448">
    <property type="entry name" value="Nucleotide-diphospho-sugar transferases"/>
    <property type="match status" value="1"/>
</dbReference>
<reference evidence="2 3" key="1">
    <citation type="journal article" date="2016" name="Nat. Commun.">
        <title>Thousands of microbial genomes shed light on interconnected biogeochemical processes in an aquifer system.</title>
        <authorList>
            <person name="Anantharaman K."/>
            <person name="Brown C.T."/>
            <person name="Hug L.A."/>
            <person name="Sharon I."/>
            <person name="Castelle C.J."/>
            <person name="Probst A.J."/>
            <person name="Thomas B.C."/>
            <person name="Singh A."/>
            <person name="Wilkins M.J."/>
            <person name="Karaoz U."/>
            <person name="Brodie E.L."/>
            <person name="Williams K.H."/>
            <person name="Hubbard S.S."/>
            <person name="Banfield J.F."/>
        </authorList>
    </citation>
    <scope>NUCLEOTIDE SEQUENCE [LARGE SCALE GENOMIC DNA]</scope>
</reference>
<comment type="caution">
    <text evidence="2">The sequence shown here is derived from an EMBL/GenBank/DDBJ whole genome shotgun (WGS) entry which is preliminary data.</text>
</comment>
<dbReference type="Gene3D" id="3.90.550.10">
    <property type="entry name" value="Spore Coat Polysaccharide Biosynthesis Protein SpsA, Chain A"/>
    <property type="match status" value="1"/>
</dbReference>
<dbReference type="EMBL" id="MGFG01000024">
    <property type="protein sequence ID" value="OGM00802.1"/>
    <property type="molecule type" value="Genomic_DNA"/>
</dbReference>
<dbReference type="Pfam" id="PF00483">
    <property type="entry name" value="NTP_transferase"/>
    <property type="match status" value="1"/>
</dbReference>
<dbReference type="GO" id="GO:0016740">
    <property type="term" value="F:transferase activity"/>
    <property type="evidence" value="ECO:0007669"/>
    <property type="project" value="UniProtKB-KW"/>
</dbReference>
<name>A0A1F7WDB8_9BACT</name>
<keyword evidence="2" id="KW-0808">Transferase</keyword>
<feature type="domain" description="Nucleotidyl transferase" evidence="1">
    <location>
        <begin position="2"/>
        <end position="235"/>
    </location>
</feature>
<dbReference type="Proteomes" id="UP000176988">
    <property type="component" value="Unassembled WGS sequence"/>
</dbReference>
<dbReference type="InterPro" id="IPR029044">
    <property type="entry name" value="Nucleotide-diphossugar_trans"/>
</dbReference>
<dbReference type="STRING" id="1802424.A2480_01205"/>
<protein>
    <submittedName>
        <fullName evidence="2">Glucose-1-phosphate thymidylyltransferase</fullName>
    </submittedName>
</protein>
<dbReference type="NCBIfam" id="TIGR01208">
    <property type="entry name" value="rmlA_long"/>
    <property type="match status" value="1"/>
</dbReference>
<evidence type="ECO:0000313" key="3">
    <source>
        <dbReference type="Proteomes" id="UP000176988"/>
    </source>
</evidence>
<organism evidence="2 3">
    <name type="scientific">Candidatus Uhrbacteria bacterium RIFOXYC2_FULL_47_19</name>
    <dbReference type="NCBI Taxonomy" id="1802424"/>
    <lineage>
        <taxon>Bacteria</taxon>
        <taxon>Candidatus Uhriibacteriota</taxon>
    </lineage>
</organism>
<dbReference type="InterPro" id="IPR005908">
    <property type="entry name" value="G1P_thy_trans_l"/>
</dbReference>